<dbReference type="PANTHER" id="PTHR43196">
    <property type="entry name" value="SULFATE ADENYLYLTRANSFERASE SUBUNIT 2"/>
    <property type="match status" value="1"/>
</dbReference>
<dbReference type="AlphaFoldDB" id="A0A0U5B966"/>
<evidence type="ECO:0000313" key="2">
    <source>
        <dbReference type="Proteomes" id="UP000217696"/>
    </source>
</evidence>
<accession>A0A0U5B966</accession>
<proteinExistence type="predicted"/>
<protein>
    <submittedName>
        <fullName evidence="1">Uncharacterized protein</fullName>
    </submittedName>
</protein>
<dbReference type="Pfam" id="PF01507">
    <property type="entry name" value="PAPS_reduct"/>
    <property type="match status" value="1"/>
</dbReference>
<dbReference type="KEGG" id="asoc:CB4_02292"/>
<evidence type="ECO:0000313" key="1">
    <source>
        <dbReference type="EMBL" id="BAU28118.1"/>
    </source>
</evidence>
<dbReference type="SUPFAM" id="SSF52402">
    <property type="entry name" value="Adenine nucleotide alpha hydrolases-like"/>
    <property type="match status" value="1"/>
</dbReference>
<keyword evidence="2" id="KW-1185">Reference proteome</keyword>
<dbReference type="RefSeq" id="WP_231955975.1">
    <property type="nucleotide sequence ID" value="NZ_AP017312.1"/>
</dbReference>
<dbReference type="EMBL" id="AP017312">
    <property type="protein sequence ID" value="BAU28118.1"/>
    <property type="molecule type" value="Genomic_DNA"/>
</dbReference>
<dbReference type="GO" id="GO:0003824">
    <property type="term" value="F:catalytic activity"/>
    <property type="evidence" value="ECO:0007669"/>
    <property type="project" value="InterPro"/>
</dbReference>
<dbReference type="PANTHER" id="PTHR43196:SF2">
    <property type="entry name" value="PHOSPHOADENOSINE PHOSPHOSULFATE REDUCTASE"/>
    <property type="match status" value="1"/>
</dbReference>
<dbReference type="Proteomes" id="UP000217696">
    <property type="component" value="Chromosome"/>
</dbReference>
<name>A0A0U5B966_9BACL</name>
<gene>
    <name evidence="1" type="ORF">CB4_02292</name>
</gene>
<reference evidence="1 2" key="1">
    <citation type="submission" date="2015-12" db="EMBL/GenBank/DDBJ databases">
        <title>Genome sequence of Aneurinibacillus soli.</title>
        <authorList>
            <person name="Lee J.S."/>
            <person name="Lee K.C."/>
            <person name="Kim K.K."/>
            <person name="Lee B.W."/>
        </authorList>
    </citation>
    <scope>NUCLEOTIDE SEQUENCE [LARGE SCALE GENOMIC DNA]</scope>
    <source>
        <strain evidence="1 2">CB4</strain>
    </source>
</reference>
<organism evidence="1 2">
    <name type="scientific">Aneurinibacillus soli</name>
    <dbReference type="NCBI Taxonomy" id="1500254"/>
    <lineage>
        <taxon>Bacteria</taxon>
        <taxon>Bacillati</taxon>
        <taxon>Bacillota</taxon>
        <taxon>Bacilli</taxon>
        <taxon>Bacillales</taxon>
        <taxon>Paenibacillaceae</taxon>
        <taxon>Aneurinibacillus group</taxon>
        <taxon>Aneurinibacillus</taxon>
    </lineage>
</organism>
<sequence>MSRFEQIDMFDHTEISIETKVTERPSIDLLPLNEYDHIIISLSGGKDSVACTLKKLDEGVPPEKIELWHQSVDGGHNDAVEFLDWPVTEAYVQAFGELLGIRTSFQWRERGIYGELMRKDSLTGDVYYCENGKVVHLPTRNGKKTTRLRWPAMSPDLRVRWCSPYVKIDVFRRVLNNHPRFQGTMEQPKKILVITGERREESSNRAKYAETEIHACNSRTRIVHAWRPVIDWNEREIWDIYERWRLLPHPAYLCGWNRTSCMGCIFSTADLWTMMREIAPERFYRLVEVEKELNHTIDTNRLTLEQKANMGSLKRLPKDARLSKWVQLALNRSFRKEDLIMDKWELPAGAFQGAAGGPV</sequence>
<dbReference type="Gene3D" id="3.40.50.620">
    <property type="entry name" value="HUPs"/>
    <property type="match status" value="1"/>
</dbReference>
<dbReference type="InterPro" id="IPR014729">
    <property type="entry name" value="Rossmann-like_a/b/a_fold"/>
</dbReference>
<dbReference type="InterPro" id="IPR002500">
    <property type="entry name" value="PAPS_reduct_dom"/>
</dbReference>
<dbReference type="InterPro" id="IPR050128">
    <property type="entry name" value="Sulfate_adenylyltrnsfr_sub2"/>
</dbReference>